<accession>A0A1H6ES36</accession>
<dbReference type="Pfam" id="PF12697">
    <property type="entry name" value="Abhydrolase_6"/>
    <property type="match status" value="1"/>
</dbReference>
<reference evidence="2 3" key="1">
    <citation type="submission" date="2016-10" db="EMBL/GenBank/DDBJ databases">
        <authorList>
            <person name="de Groot N.N."/>
        </authorList>
    </citation>
    <scope>NUCLEOTIDE SEQUENCE [LARGE SCALE GENOMIC DNA]</scope>
    <source>
        <strain evidence="2 3">CGMCC 4.7037</strain>
    </source>
</reference>
<proteinExistence type="predicted"/>
<sequence>MNIYTSPEAARAVERSYRELLGLWPVPAEHVRVPTSQGETFAVVCGPEGAPPLLLLHGSGSNGAMWLGDVATWSRRFRVHAVDLIGEPGLSAPSRPPLEPDVYAGWLAEVVTGLGVGRAAVAGMSLGGWMALSYATRHPERVSALALMCPGGIGRQRSLPALAALPLLALGGERGRRRALRLILGPHTPSGDGAAFMELIQRSYHYRRDRLPLFSGEELGRLTMPVLMIAGDRDGMIDSGGTRRRLGRAVPAADVRVLPGTGHLLPPQTHEIMHFLEATHA</sequence>
<evidence type="ECO:0000259" key="1">
    <source>
        <dbReference type="Pfam" id="PF12697"/>
    </source>
</evidence>
<evidence type="ECO:0000313" key="3">
    <source>
        <dbReference type="Proteomes" id="UP000236732"/>
    </source>
</evidence>
<dbReference type="SUPFAM" id="SSF53474">
    <property type="entry name" value="alpha/beta-Hydrolases"/>
    <property type="match status" value="1"/>
</dbReference>
<organism evidence="2 3">
    <name type="scientific">Nonomuraea solani</name>
    <dbReference type="NCBI Taxonomy" id="1144553"/>
    <lineage>
        <taxon>Bacteria</taxon>
        <taxon>Bacillati</taxon>
        <taxon>Actinomycetota</taxon>
        <taxon>Actinomycetes</taxon>
        <taxon>Streptosporangiales</taxon>
        <taxon>Streptosporangiaceae</taxon>
        <taxon>Nonomuraea</taxon>
    </lineage>
</organism>
<feature type="domain" description="AB hydrolase-1" evidence="1">
    <location>
        <begin position="53"/>
        <end position="266"/>
    </location>
</feature>
<dbReference type="AlphaFoldDB" id="A0A1H6ES36"/>
<dbReference type="InterPro" id="IPR029058">
    <property type="entry name" value="AB_hydrolase_fold"/>
</dbReference>
<dbReference type="InterPro" id="IPR000073">
    <property type="entry name" value="AB_hydrolase_1"/>
</dbReference>
<gene>
    <name evidence="2" type="ORF">SAMN05444920_11492</name>
</gene>
<dbReference type="PANTHER" id="PTHR43798">
    <property type="entry name" value="MONOACYLGLYCEROL LIPASE"/>
    <property type="match status" value="1"/>
</dbReference>
<dbReference type="EMBL" id="FNVT01000014">
    <property type="protein sequence ID" value="SEG99816.1"/>
    <property type="molecule type" value="Genomic_DNA"/>
</dbReference>
<dbReference type="RefSeq" id="WP_103960998.1">
    <property type="nucleotide sequence ID" value="NZ_FNVT01000014.1"/>
</dbReference>
<name>A0A1H6ES36_9ACTN</name>
<protein>
    <submittedName>
        <fullName evidence="2">Pimeloyl-ACP methyl ester carboxylesterase</fullName>
    </submittedName>
</protein>
<dbReference type="GO" id="GO:0003824">
    <property type="term" value="F:catalytic activity"/>
    <property type="evidence" value="ECO:0007669"/>
    <property type="project" value="UniProtKB-ARBA"/>
</dbReference>
<dbReference type="OrthoDB" id="5495375at2"/>
<keyword evidence="3" id="KW-1185">Reference proteome</keyword>
<dbReference type="PRINTS" id="PR00111">
    <property type="entry name" value="ABHYDROLASE"/>
</dbReference>
<dbReference type="InterPro" id="IPR050266">
    <property type="entry name" value="AB_hydrolase_sf"/>
</dbReference>
<dbReference type="Proteomes" id="UP000236732">
    <property type="component" value="Unassembled WGS sequence"/>
</dbReference>
<evidence type="ECO:0000313" key="2">
    <source>
        <dbReference type="EMBL" id="SEG99816.1"/>
    </source>
</evidence>
<dbReference type="Gene3D" id="3.40.50.1820">
    <property type="entry name" value="alpha/beta hydrolase"/>
    <property type="match status" value="1"/>
</dbReference>